<keyword evidence="1" id="KW-0812">Transmembrane</keyword>
<organism evidence="2">
    <name type="scientific">Brassica oleracea</name>
    <name type="common">Wild cabbage</name>
    <dbReference type="NCBI Taxonomy" id="3712"/>
    <lineage>
        <taxon>Eukaryota</taxon>
        <taxon>Viridiplantae</taxon>
        <taxon>Streptophyta</taxon>
        <taxon>Embryophyta</taxon>
        <taxon>Tracheophyta</taxon>
        <taxon>Spermatophyta</taxon>
        <taxon>Magnoliopsida</taxon>
        <taxon>eudicotyledons</taxon>
        <taxon>Gunneridae</taxon>
        <taxon>Pentapetalae</taxon>
        <taxon>rosids</taxon>
        <taxon>malvids</taxon>
        <taxon>Brassicales</taxon>
        <taxon>Brassicaceae</taxon>
        <taxon>Brassiceae</taxon>
        <taxon>Brassica</taxon>
    </lineage>
</organism>
<reference evidence="2" key="1">
    <citation type="submission" date="2018-11" db="EMBL/GenBank/DDBJ databases">
        <authorList>
            <consortium name="Genoscope - CEA"/>
            <person name="William W."/>
        </authorList>
    </citation>
    <scope>NUCLEOTIDE SEQUENCE</scope>
</reference>
<protein>
    <recommendedName>
        <fullName evidence="3">Transmembrane protein</fullName>
    </recommendedName>
</protein>
<accession>A0A3P6AYJ1</accession>
<dbReference type="EMBL" id="LR031872">
    <property type="protein sequence ID" value="VDC93929.1"/>
    <property type="molecule type" value="Genomic_DNA"/>
</dbReference>
<keyword evidence="1" id="KW-0472">Membrane</keyword>
<dbReference type="AlphaFoldDB" id="A0A3P6AYJ1"/>
<gene>
    <name evidence="2" type="ORF">BOLC3T17271H</name>
</gene>
<proteinExistence type="predicted"/>
<evidence type="ECO:0000256" key="1">
    <source>
        <dbReference type="SAM" id="Phobius"/>
    </source>
</evidence>
<evidence type="ECO:0000313" key="2">
    <source>
        <dbReference type="EMBL" id="VDC93929.1"/>
    </source>
</evidence>
<feature type="transmembrane region" description="Helical" evidence="1">
    <location>
        <begin position="12"/>
        <end position="31"/>
    </location>
</feature>
<name>A0A3P6AYJ1_BRAOL</name>
<evidence type="ECO:0008006" key="3">
    <source>
        <dbReference type="Google" id="ProtNLM"/>
    </source>
</evidence>
<keyword evidence="1" id="KW-1133">Transmembrane helix</keyword>
<sequence>MSLSKLFSPSTPVVVLLVLCWILVMVCLTLSQSTRRGYIRRWRLPKPAPPSRRTTSYPTGK</sequence>